<evidence type="ECO:0000256" key="13">
    <source>
        <dbReference type="RuleBase" id="RU362079"/>
    </source>
</evidence>
<evidence type="ECO:0000256" key="10">
    <source>
        <dbReference type="ARBA" id="ARBA00022840"/>
    </source>
</evidence>
<dbReference type="FunFam" id="3.30.1130.10:FF:000003">
    <property type="entry name" value="7,8-dihydroneopterin aldolase"/>
    <property type="match status" value="1"/>
</dbReference>
<comment type="catalytic activity">
    <reaction evidence="2 13">
        <text>7,8-dihydroneopterin = 6-hydroxymethyl-7,8-dihydropterin + glycolaldehyde</text>
        <dbReference type="Rhea" id="RHEA:10540"/>
        <dbReference type="ChEBI" id="CHEBI:17001"/>
        <dbReference type="ChEBI" id="CHEBI:17071"/>
        <dbReference type="ChEBI" id="CHEBI:44841"/>
        <dbReference type="EC" id="4.1.2.25"/>
    </reaction>
</comment>
<dbReference type="Pfam" id="PF01288">
    <property type="entry name" value="HPPK"/>
    <property type="match status" value="1"/>
</dbReference>
<keyword evidence="16" id="KW-1185">Reference proteome</keyword>
<comment type="function">
    <text evidence="13">Catalyzes the conversion of 7,8-dihydroneopterin to 6-hydroxymethyl-7,8-dihydropterin.</text>
</comment>
<evidence type="ECO:0000256" key="8">
    <source>
        <dbReference type="ARBA" id="ARBA00022741"/>
    </source>
</evidence>
<evidence type="ECO:0000313" key="15">
    <source>
        <dbReference type="EMBL" id="OHV28066.1"/>
    </source>
</evidence>
<keyword evidence="9 15" id="KW-0418">Kinase</keyword>
<comment type="caution">
    <text evidence="15">The sequence shown here is derived from an EMBL/GenBank/DDBJ whole genome shotgun (WGS) entry which is preliminary data.</text>
</comment>
<dbReference type="CDD" id="cd00534">
    <property type="entry name" value="DHNA_DHNTPE"/>
    <property type="match status" value="1"/>
</dbReference>
<dbReference type="Gene3D" id="3.30.70.560">
    <property type="entry name" value="7,8-Dihydro-6-hydroxymethylpterin-pyrophosphokinase HPPK"/>
    <property type="match status" value="1"/>
</dbReference>
<dbReference type="CDD" id="cd00483">
    <property type="entry name" value="HPPK"/>
    <property type="match status" value="1"/>
</dbReference>
<evidence type="ECO:0000256" key="12">
    <source>
        <dbReference type="ARBA" id="ARBA00023239"/>
    </source>
</evidence>
<dbReference type="RefSeq" id="WP_071063929.1">
    <property type="nucleotide sequence ID" value="NZ_MAXA01000214.1"/>
</dbReference>
<evidence type="ECO:0000256" key="3">
    <source>
        <dbReference type="ARBA" id="ARBA00005013"/>
    </source>
</evidence>
<dbReference type="NCBIfam" id="TIGR01498">
    <property type="entry name" value="folK"/>
    <property type="match status" value="1"/>
</dbReference>
<sequence>MTAPTGGVPAGGAAADAARLDRIALTGLRVHGRHGVLPAERELGQFFVVDATLWLDTGPAAATDDLTLTVHYGELAQALADIVAGEPVELIETLAHRLVRACLAADPRVAAAEVTVHKPAAPITVAFTDVAVTVARSRDAAVTTGPSREVAATRSRDVAMAAGPSAAGAGADAGHAVVAIGSNIGDRLAHLRGAVRDLDARLGVLAVSAVYETEPVGGPEQDDYLNAVVLVGAAPPHDLLAAARAAERTAARERTIRWGPRTLDVDIIACGDTLSDDPEILLPHPRAHERLFVCVPWLDVEPDAMLPGHGRVAELVARLSAVPGAAALRRTPHGLGR</sequence>
<dbReference type="InterPro" id="IPR000550">
    <property type="entry name" value="Hppk"/>
</dbReference>
<feature type="domain" description="7,8-dihydro-6-hydroxymethylpterin-pyrophosphokinase" evidence="14">
    <location>
        <begin position="257"/>
        <end position="268"/>
    </location>
</feature>
<dbReference type="EMBL" id="MAXA01000214">
    <property type="protein sequence ID" value="OHV28066.1"/>
    <property type="molecule type" value="Genomic_DNA"/>
</dbReference>
<comment type="similarity">
    <text evidence="6">In the N-terminal section; belongs to the DHNA family.</text>
</comment>
<dbReference type="GO" id="GO:0005524">
    <property type="term" value="F:ATP binding"/>
    <property type="evidence" value="ECO:0007669"/>
    <property type="project" value="UniProtKB-KW"/>
</dbReference>
<dbReference type="Gene3D" id="3.30.1130.10">
    <property type="match status" value="1"/>
</dbReference>
<dbReference type="SUPFAM" id="SSF55620">
    <property type="entry name" value="Tetrahydrobiopterin biosynthesis enzymes-like"/>
    <property type="match status" value="1"/>
</dbReference>
<dbReference type="AlphaFoldDB" id="A0A1S1Q390"/>
<dbReference type="InterPro" id="IPR006157">
    <property type="entry name" value="FolB_dom"/>
</dbReference>
<dbReference type="PANTHER" id="PTHR43071:SF1">
    <property type="entry name" value="2-AMINO-4-HYDROXY-6-HYDROXYMETHYLDIHYDROPTERIDINE PYROPHOSPHOKINASE"/>
    <property type="match status" value="1"/>
</dbReference>
<comment type="pathway">
    <text evidence="3 13">Cofactor biosynthesis; tetrahydrofolate biosynthesis; 2-amino-4-hydroxy-6-hydroxymethyl-7,8-dihydropteridine diphosphate from 7,8-dihydroneopterin triphosphate: step 3/4.</text>
</comment>
<gene>
    <name evidence="15" type="ORF">BBK14_18165</name>
</gene>
<keyword evidence="7" id="KW-0808">Transferase</keyword>
<dbReference type="InterPro" id="IPR006156">
    <property type="entry name" value="Dihydroneopterin_aldolase"/>
</dbReference>
<organism evidence="15 16">
    <name type="scientific">Parafrankia soli</name>
    <dbReference type="NCBI Taxonomy" id="2599596"/>
    <lineage>
        <taxon>Bacteria</taxon>
        <taxon>Bacillati</taxon>
        <taxon>Actinomycetota</taxon>
        <taxon>Actinomycetes</taxon>
        <taxon>Frankiales</taxon>
        <taxon>Frankiaceae</taxon>
        <taxon>Parafrankia</taxon>
    </lineage>
</organism>
<dbReference type="NCBIfam" id="TIGR00525">
    <property type="entry name" value="folB"/>
    <property type="match status" value="1"/>
</dbReference>
<evidence type="ECO:0000259" key="14">
    <source>
        <dbReference type="PROSITE" id="PS00794"/>
    </source>
</evidence>
<dbReference type="GO" id="GO:0046656">
    <property type="term" value="P:folic acid biosynthetic process"/>
    <property type="evidence" value="ECO:0007669"/>
    <property type="project" value="UniProtKB-UniRule"/>
</dbReference>
<dbReference type="EC" id="4.1.2.25" evidence="13"/>
<dbReference type="Proteomes" id="UP000179769">
    <property type="component" value="Unassembled WGS sequence"/>
</dbReference>
<evidence type="ECO:0000256" key="7">
    <source>
        <dbReference type="ARBA" id="ARBA00022679"/>
    </source>
</evidence>
<dbReference type="InterPro" id="IPR035907">
    <property type="entry name" value="Hppk_sf"/>
</dbReference>
<dbReference type="PROSITE" id="PS00794">
    <property type="entry name" value="HPPK"/>
    <property type="match status" value="1"/>
</dbReference>
<evidence type="ECO:0000256" key="5">
    <source>
        <dbReference type="ARBA" id="ARBA00005708"/>
    </source>
</evidence>
<comment type="catalytic activity">
    <reaction evidence="1">
        <text>6-hydroxymethyl-7,8-dihydropterin + ATP = (7,8-dihydropterin-6-yl)methyl diphosphate + AMP + H(+)</text>
        <dbReference type="Rhea" id="RHEA:11412"/>
        <dbReference type="ChEBI" id="CHEBI:15378"/>
        <dbReference type="ChEBI" id="CHEBI:30616"/>
        <dbReference type="ChEBI" id="CHEBI:44841"/>
        <dbReference type="ChEBI" id="CHEBI:72950"/>
        <dbReference type="ChEBI" id="CHEBI:456215"/>
        <dbReference type="EC" id="2.7.6.3"/>
    </reaction>
</comment>
<dbReference type="InterPro" id="IPR043133">
    <property type="entry name" value="GTP-CH-I_C/QueF"/>
</dbReference>
<evidence type="ECO:0000256" key="4">
    <source>
        <dbReference type="ARBA" id="ARBA00005051"/>
    </source>
</evidence>
<evidence type="ECO:0000256" key="1">
    <source>
        <dbReference type="ARBA" id="ARBA00000198"/>
    </source>
</evidence>
<proteinExistence type="inferred from homology"/>
<reference evidence="16" key="1">
    <citation type="submission" date="2016-07" db="EMBL/GenBank/DDBJ databases">
        <title>Frankia sp. NRRL B-16219 Genome sequencing.</title>
        <authorList>
            <person name="Ghodhbane-Gtari F."/>
            <person name="Swanson E."/>
            <person name="Gueddou A."/>
            <person name="Louati M."/>
            <person name="Nouioui I."/>
            <person name="Hezbri K."/>
            <person name="Abebe-Akele F."/>
            <person name="Simpson S."/>
            <person name="Morris K."/>
            <person name="Thomas K."/>
            <person name="Gtari M."/>
            <person name="Tisa L.S."/>
        </authorList>
    </citation>
    <scope>NUCLEOTIDE SEQUENCE [LARGE SCALE GENOMIC DNA]</scope>
    <source>
        <strain evidence="16">NRRL B-16219</strain>
    </source>
</reference>
<keyword evidence="8" id="KW-0547">Nucleotide-binding</keyword>
<dbReference type="UniPathway" id="UPA00077">
    <property type="reaction ID" value="UER00154"/>
</dbReference>
<dbReference type="SMART" id="SM00905">
    <property type="entry name" value="FolB"/>
    <property type="match status" value="1"/>
</dbReference>
<dbReference type="PANTHER" id="PTHR43071">
    <property type="entry name" value="2-AMINO-4-HYDROXY-6-HYDROXYMETHYLDIHYDROPTERIDINE PYROPHOSPHOKINASE"/>
    <property type="match status" value="1"/>
</dbReference>
<evidence type="ECO:0000256" key="9">
    <source>
        <dbReference type="ARBA" id="ARBA00022777"/>
    </source>
</evidence>
<protein>
    <recommendedName>
        <fullName evidence="13">Bifunctional folate synthesis protein</fullName>
    </recommendedName>
    <domain>
        <recommendedName>
            <fullName evidence="13">Dihydroneopterin aldolase</fullName>
            <shortName evidence="13">DHNA</shortName>
            <ecNumber evidence="13">4.1.2.25</ecNumber>
        </recommendedName>
        <alternativeName>
            <fullName evidence="13">7,8-dihydroneopterin aldolase</fullName>
        </alternativeName>
    </domain>
    <domain>
        <recommendedName>
            <fullName evidence="13">2-amino-4-hydroxy-6-hydroxymethyldihydropteridine pyrophosphokinase</fullName>
            <ecNumber evidence="13">2.7.6.3</ecNumber>
        </recommendedName>
        <alternativeName>
            <fullName evidence="13">6-hydroxymethyl-7,8-dihydropterin pyrophosphokinase</fullName>
            <shortName evidence="13">PPPK</shortName>
        </alternativeName>
        <alternativeName>
            <fullName evidence="13">7,8-dihydro-6-hydroxymethylpterin pyrophosphokinase</fullName>
            <shortName evidence="13">HPPK</shortName>
        </alternativeName>
    </domain>
</protein>
<dbReference type="NCBIfam" id="TIGR00526">
    <property type="entry name" value="folB_dom"/>
    <property type="match status" value="1"/>
</dbReference>
<dbReference type="Pfam" id="PF02152">
    <property type="entry name" value="FolB"/>
    <property type="match status" value="1"/>
</dbReference>
<dbReference type="GO" id="GO:0003848">
    <property type="term" value="F:2-amino-4-hydroxy-6-hydroxymethyldihydropteridine diphosphokinase activity"/>
    <property type="evidence" value="ECO:0007669"/>
    <property type="project" value="UniProtKB-EC"/>
</dbReference>
<keyword evidence="10" id="KW-0067">ATP-binding</keyword>
<comment type="pathway">
    <text evidence="4">Cofactor biosynthesis; tetrahydrofolate biosynthesis; 2-amino-4-hydroxy-6-hydroxymethyl-7,8-dihydropteridine diphosphate from 7,8-dihydroneopterin triphosphate: step 4/4.</text>
</comment>
<evidence type="ECO:0000256" key="11">
    <source>
        <dbReference type="ARBA" id="ARBA00022909"/>
    </source>
</evidence>
<accession>A0A1S1Q390</accession>
<dbReference type="GO" id="GO:0046654">
    <property type="term" value="P:tetrahydrofolate biosynthetic process"/>
    <property type="evidence" value="ECO:0007669"/>
    <property type="project" value="UniProtKB-UniRule"/>
</dbReference>
<keyword evidence="12 13" id="KW-0456">Lyase</keyword>
<evidence type="ECO:0000256" key="2">
    <source>
        <dbReference type="ARBA" id="ARBA00001353"/>
    </source>
</evidence>
<comment type="similarity">
    <text evidence="5 13">Belongs to the DHNA family.</text>
</comment>
<dbReference type="SUPFAM" id="SSF55083">
    <property type="entry name" value="6-hydroxymethyl-7,8-dihydropterin pyrophosphokinase, HPPK"/>
    <property type="match status" value="1"/>
</dbReference>
<dbReference type="GO" id="GO:0016301">
    <property type="term" value="F:kinase activity"/>
    <property type="evidence" value="ECO:0007669"/>
    <property type="project" value="UniProtKB-KW"/>
</dbReference>
<dbReference type="GO" id="GO:0004150">
    <property type="term" value="F:dihydroneopterin aldolase activity"/>
    <property type="evidence" value="ECO:0007669"/>
    <property type="project" value="UniProtKB-UniRule"/>
</dbReference>
<dbReference type="OrthoDB" id="9808041at2"/>
<name>A0A1S1Q390_9ACTN</name>
<dbReference type="EC" id="2.7.6.3" evidence="13"/>
<evidence type="ECO:0000313" key="16">
    <source>
        <dbReference type="Proteomes" id="UP000179769"/>
    </source>
</evidence>
<keyword evidence="11 13" id="KW-0289">Folate biosynthesis</keyword>
<evidence type="ECO:0000256" key="6">
    <source>
        <dbReference type="ARBA" id="ARBA00009640"/>
    </source>
</evidence>